<feature type="region of interest" description="Disordered" evidence="1">
    <location>
        <begin position="43"/>
        <end position="71"/>
    </location>
</feature>
<evidence type="ECO:0000313" key="2">
    <source>
        <dbReference type="EMBL" id="GJF00531.1"/>
    </source>
</evidence>
<comment type="caution">
    <text evidence="2">The sequence shown here is derived from an EMBL/GenBank/DDBJ whole genome shotgun (WGS) entry which is preliminary data.</text>
</comment>
<evidence type="ECO:0000256" key="1">
    <source>
        <dbReference type="SAM" id="MobiDB-lite"/>
    </source>
</evidence>
<protein>
    <submittedName>
        <fullName evidence="2">Uncharacterized protein</fullName>
    </submittedName>
</protein>
<keyword evidence="3" id="KW-1185">Reference proteome</keyword>
<name>A0A9P3GXQ1_9APHY</name>
<organism evidence="2 3">
    <name type="scientific">Phanerochaete sordida</name>
    <dbReference type="NCBI Taxonomy" id="48140"/>
    <lineage>
        <taxon>Eukaryota</taxon>
        <taxon>Fungi</taxon>
        <taxon>Dikarya</taxon>
        <taxon>Basidiomycota</taxon>
        <taxon>Agaricomycotina</taxon>
        <taxon>Agaricomycetes</taxon>
        <taxon>Polyporales</taxon>
        <taxon>Phanerochaetaceae</taxon>
        <taxon>Phanerochaete</taxon>
    </lineage>
</organism>
<reference evidence="2 3" key="1">
    <citation type="submission" date="2021-08" db="EMBL/GenBank/DDBJ databases">
        <title>Draft Genome Sequence of Phanerochaete sordida strain YK-624.</title>
        <authorList>
            <person name="Mori T."/>
            <person name="Dohra H."/>
            <person name="Suzuki T."/>
            <person name="Kawagishi H."/>
            <person name="Hirai H."/>
        </authorList>
    </citation>
    <scope>NUCLEOTIDE SEQUENCE [LARGE SCALE GENOMIC DNA]</scope>
    <source>
        <strain evidence="2 3">YK-624</strain>
    </source>
</reference>
<dbReference type="AlphaFoldDB" id="A0A9P3GXQ1"/>
<gene>
    <name evidence="2" type="ORF">PsYK624_168230</name>
</gene>
<proteinExistence type="predicted"/>
<dbReference type="Proteomes" id="UP000703269">
    <property type="component" value="Unassembled WGS sequence"/>
</dbReference>
<evidence type="ECO:0000313" key="3">
    <source>
        <dbReference type="Proteomes" id="UP000703269"/>
    </source>
</evidence>
<dbReference type="EMBL" id="BPQB01000161">
    <property type="protein sequence ID" value="GJF00531.1"/>
    <property type="molecule type" value="Genomic_DNA"/>
</dbReference>
<sequence length="71" mass="7691">MSIHAKYLPGCNMKCNQVNIMTSTTADCAVQRLILTRISSSTTSVLDSDNQYSASHTSRPSWPISTVLSLG</sequence>
<accession>A0A9P3GXQ1</accession>
<feature type="compositionally biased region" description="Polar residues" evidence="1">
    <location>
        <begin position="45"/>
        <end position="71"/>
    </location>
</feature>